<dbReference type="RefSeq" id="WP_345189702.1">
    <property type="nucleotide sequence ID" value="NZ_BAABJJ010000002.1"/>
</dbReference>
<protein>
    <submittedName>
        <fullName evidence="1">Alpha/beta hydrolase</fullName>
    </submittedName>
</protein>
<sequence length="221" mass="25534">MVQELIHVYFMPGMAASPRIFEHIKLPKDKFEMHFLEWLIPIDNESVSDYAFRISKSIEHDNIVLLGVSFGGVLVQEMDKHVKVRKLIIVSSVKSMHELPKRMLLAKATKAYKLIPTQLASNIDVFAKYAFGNNVTKRLDLYKKYLSVNDSAYLSWAIEQMVCWNQETCNPDIIHIHGDNDPVFPIKNISNCVTIKNGSHIMIINKYKWFNENLPKIILKD</sequence>
<evidence type="ECO:0000313" key="2">
    <source>
        <dbReference type="Proteomes" id="UP001501302"/>
    </source>
</evidence>
<accession>A0ABP9G9J3</accession>
<evidence type="ECO:0000313" key="1">
    <source>
        <dbReference type="EMBL" id="GAA4933576.1"/>
    </source>
</evidence>
<dbReference type="GO" id="GO:0016787">
    <property type="term" value="F:hydrolase activity"/>
    <property type="evidence" value="ECO:0007669"/>
    <property type="project" value="UniProtKB-KW"/>
</dbReference>
<keyword evidence="2" id="KW-1185">Reference proteome</keyword>
<organism evidence="1 2">
    <name type="scientific">Algibacter agarivorans</name>
    <dbReference type="NCBI Taxonomy" id="1109741"/>
    <lineage>
        <taxon>Bacteria</taxon>
        <taxon>Pseudomonadati</taxon>
        <taxon>Bacteroidota</taxon>
        <taxon>Flavobacteriia</taxon>
        <taxon>Flavobacteriales</taxon>
        <taxon>Flavobacteriaceae</taxon>
        <taxon>Algibacter</taxon>
    </lineage>
</organism>
<dbReference type="Proteomes" id="UP001501302">
    <property type="component" value="Unassembled WGS sequence"/>
</dbReference>
<keyword evidence="1" id="KW-0378">Hydrolase</keyword>
<dbReference type="Gene3D" id="3.40.50.1820">
    <property type="entry name" value="alpha/beta hydrolase"/>
    <property type="match status" value="1"/>
</dbReference>
<dbReference type="InterPro" id="IPR029058">
    <property type="entry name" value="AB_hydrolase_fold"/>
</dbReference>
<reference evidence="2" key="1">
    <citation type="journal article" date="2019" name="Int. J. Syst. Evol. Microbiol.">
        <title>The Global Catalogue of Microorganisms (GCM) 10K type strain sequencing project: providing services to taxonomists for standard genome sequencing and annotation.</title>
        <authorList>
            <consortium name="The Broad Institute Genomics Platform"/>
            <consortium name="The Broad Institute Genome Sequencing Center for Infectious Disease"/>
            <person name="Wu L."/>
            <person name="Ma J."/>
        </authorList>
    </citation>
    <scope>NUCLEOTIDE SEQUENCE [LARGE SCALE GENOMIC DNA]</scope>
    <source>
        <strain evidence="2">JCM 18285</strain>
    </source>
</reference>
<name>A0ABP9G9J3_9FLAO</name>
<gene>
    <name evidence="1" type="ORF">GCM10023314_02560</name>
</gene>
<dbReference type="SUPFAM" id="SSF53474">
    <property type="entry name" value="alpha/beta-Hydrolases"/>
    <property type="match status" value="1"/>
</dbReference>
<dbReference type="EMBL" id="BAABJJ010000002">
    <property type="protein sequence ID" value="GAA4933576.1"/>
    <property type="molecule type" value="Genomic_DNA"/>
</dbReference>
<proteinExistence type="predicted"/>
<comment type="caution">
    <text evidence="1">The sequence shown here is derived from an EMBL/GenBank/DDBJ whole genome shotgun (WGS) entry which is preliminary data.</text>
</comment>